<evidence type="ECO:0000256" key="4">
    <source>
        <dbReference type="ARBA" id="ARBA00022741"/>
    </source>
</evidence>
<dbReference type="RefSeq" id="WP_203684914.1">
    <property type="nucleotide sequence ID" value="NZ_BOMW01000093.1"/>
</dbReference>
<keyword evidence="10" id="KW-0472">Membrane</keyword>
<evidence type="ECO:0000256" key="10">
    <source>
        <dbReference type="SAM" id="Phobius"/>
    </source>
</evidence>
<evidence type="ECO:0000256" key="9">
    <source>
        <dbReference type="SAM" id="MobiDB-lite"/>
    </source>
</evidence>
<feature type="transmembrane region" description="Helical" evidence="10">
    <location>
        <begin position="365"/>
        <end position="388"/>
    </location>
</feature>
<comment type="catalytic activity">
    <reaction evidence="7">
        <text>L-threonyl-[protein] + ATP = O-phospho-L-threonyl-[protein] + ADP + H(+)</text>
        <dbReference type="Rhea" id="RHEA:46608"/>
        <dbReference type="Rhea" id="RHEA-COMP:11060"/>
        <dbReference type="Rhea" id="RHEA-COMP:11605"/>
        <dbReference type="ChEBI" id="CHEBI:15378"/>
        <dbReference type="ChEBI" id="CHEBI:30013"/>
        <dbReference type="ChEBI" id="CHEBI:30616"/>
        <dbReference type="ChEBI" id="CHEBI:61977"/>
        <dbReference type="ChEBI" id="CHEBI:456216"/>
        <dbReference type="EC" id="2.7.11.1"/>
    </reaction>
</comment>
<dbReference type="GO" id="GO:0004674">
    <property type="term" value="F:protein serine/threonine kinase activity"/>
    <property type="evidence" value="ECO:0007669"/>
    <property type="project" value="UniProtKB-KW"/>
</dbReference>
<dbReference type="InterPro" id="IPR000719">
    <property type="entry name" value="Prot_kinase_dom"/>
</dbReference>
<evidence type="ECO:0000256" key="5">
    <source>
        <dbReference type="ARBA" id="ARBA00022777"/>
    </source>
</evidence>
<protein>
    <recommendedName>
        <fullName evidence="1">non-specific serine/threonine protein kinase</fullName>
        <ecNumber evidence="1">2.7.11.1</ecNumber>
    </recommendedName>
</protein>
<evidence type="ECO:0000313" key="13">
    <source>
        <dbReference type="Proteomes" id="UP000629619"/>
    </source>
</evidence>
<dbReference type="InterPro" id="IPR008271">
    <property type="entry name" value="Ser/Thr_kinase_AS"/>
</dbReference>
<keyword evidence="10" id="KW-0812">Transmembrane</keyword>
<dbReference type="Gene3D" id="1.10.510.10">
    <property type="entry name" value="Transferase(Phosphotransferase) domain 1"/>
    <property type="match status" value="1"/>
</dbReference>
<feature type="compositionally biased region" description="Pro residues" evidence="9">
    <location>
        <begin position="280"/>
        <end position="294"/>
    </location>
</feature>
<keyword evidence="6" id="KW-0067">ATP-binding</keyword>
<dbReference type="FunFam" id="3.30.200.20:FF:000035">
    <property type="entry name" value="Serine/threonine protein kinase Stk1"/>
    <property type="match status" value="1"/>
</dbReference>
<dbReference type="PANTHER" id="PTHR43289">
    <property type="entry name" value="MITOGEN-ACTIVATED PROTEIN KINASE KINASE KINASE 20-RELATED"/>
    <property type="match status" value="1"/>
</dbReference>
<keyword evidence="10" id="KW-1133">Transmembrane helix</keyword>
<dbReference type="Proteomes" id="UP000629619">
    <property type="component" value="Unassembled WGS sequence"/>
</dbReference>
<organism evidence="12 13">
    <name type="scientific">Actinoplanes siamensis</name>
    <dbReference type="NCBI Taxonomy" id="1223317"/>
    <lineage>
        <taxon>Bacteria</taxon>
        <taxon>Bacillati</taxon>
        <taxon>Actinomycetota</taxon>
        <taxon>Actinomycetes</taxon>
        <taxon>Micromonosporales</taxon>
        <taxon>Micromonosporaceae</taxon>
        <taxon>Actinoplanes</taxon>
    </lineage>
</organism>
<dbReference type="PROSITE" id="PS50011">
    <property type="entry name" value="PROTEIN_KINASE_DOM"/>
    <property type="match status" value="1"/>
</dbReference>
<comment type="catalytic activity">
    <reaction evidence="8">
        <text>L-seryl-[protein] + ATP = O-phospho-L-seryl-[protein] + ADP + H(+)</text>
        <dbReference type="Rhea" id="RHEA:17989"/>
        <dbReference type="Rhea" id="RHEA-COMP:9863"/>
        <dbReference type="Rhea" id="RHEA-COMP:11604"/>
        <dbReference type="ChEBI" id="CHEBI:15378"/>
        <dbReference type="ChEBI" id="CHEBI:29999"/>
        <dbReference type="ChEBI" id="CHEBI:30616"/>
        <dbReference type="ChEBI" id="CHEBI:83421"/>
        <dbReference type="ChEBI" id="CHEBI:456216"/>
        <dbReference type="EC" id="2.7.11.1"/>
    </reaction>
</comment>
<dbReference type="SMART" id="SM00220">
    <property type="entry name" value="S_TKc"/>
    <property type="match status" value="1"/>
</dbReference>
<evidence type="ECO:0000313" key="12">
    <source>
        <dbReference type="EMBL" id="GIF09622.1"/>
    </source>
</evidence>
<dbReference type="SUPFAM" id="SSF56112">
    <property type="entry name" value="Protein kinase-like (PK-like)"/>
    <property type="match status" value="1"/>
</dbReference>
<dbReference type="EMBL" id="BOMW01000093">
    <property type="protein sequence ID" value="GIF09622.1"/>
    <property type="molecule type" value="Genomic_DNA"/>
</dbReference>
<feature type="compositionally biased region" description="Low complexity" evidence="9">
    <location>
        <begin position="311"/>
        <end position="330"/>
    </location>
</feature>
<reference evidence="12" key="1">
    <citation type="submission" date="2021-01" db="EMBL/GenBank/DDBJ databases">
        <title>Whole genome shotgun sequence of Actinoplanes siamensis NBRC 109076.</title>
        <authorList>
            <person name="Komaki H."/>
            <person name="Tamura T."/>
        </authorList>
    </citation>
    <scope>NUCLEOTIDE SEQUENCE</scope>
    <source>
        <strain evidence="12">NBRC 109076</strain>
    </source>
</reference>
<name>A0A919TPC4_9ACTN</name>
<evidence type="ECO:0000256" key="1">
    <source>
        <dbReference type="ARBA" id="ARBA00012513"/>
    </source>
</evidence>
<evidence type="ECO:0000256" key="3">
    <source>
        <dbReference type="ARBA" id="ARBA00022679"/>
    </source>
</evidence>
<evidence type="ECO:0000256" key="7">
    <source>
        <dbReference type="ARBA" id="ARBA00047899"/>
    </source>
</evidence>
<dbReference type="PROSITE" id="PS00108">
    <property type="entry name" value="PROTEIN_KINASE_ST"/>
    <property type="match status" value="1"/>
</dbReference>
<evidence type="ECO:0000256" key="6">
    <source>
        <dbReference type="ARBA" id="ARBA00022840"/>
    </source>
</evidence>
<feature type="region of interest" description="Disordered" evidence="9">
    <location>
        <begin position="274"/>
        <end position="355"/>
    </location>
</feature>
<dbReference type="PANTHER" id="PTHR43289:SF6">
    <property type="entry name" value="SERINE_THREONINE-PROTEIN KINASE NEKL-3"/>
    <property type="match status" value="1"/>
</dbReference>
<dbReference type="CDD" id="cd14014">
    <property type="entry name" value="STKc_PknB_like"/>
    <property type="match status" value="1"/>
</dbReference>
<evidence type="ECO:0000259" key="11">
    <source>
        <dbReference type="PROSITE" id="PS50011"/>
    </source>
</evidence>
<keyword evidence="13" id="KW-1185">Reference proteome</keyword>
<dbReference type="AlphaFoldDB" id="A0A919TPC4"/>
<dbReference type="Gene3D" id="3.30.200.20">
    <property type="entry name" value="Phosphorylase Kinase, domain 1"/>
    <property type="match status" value="1"/>
</dbReference>
<accession>A0A919TPC4</accession>
<dbReference type="GO" id="GO:0005524">
    <property type="term" value="F:ATP binding"/>
    <property type="evidence" value="ECO:0007669"/>
    <property type="project" value="UniProtKB-KW"/>
</dbReference>
<dbReference type="EC" id="2.7.11.1" evidence="1"/>
<dbReference type="FunFam" id="1.10.510.10:FF:000021">
    <property type="entry name" value="Serine/threonine protein kinase"/>
    <property type="match status" value="1"/>
</dbReference>
<keyword evidence="5" id="KW-0418">Kinase</keyword>
<sequence length="446" mass="46532">MIRPGVTLGGRYRLEERIAGGGMGDVWRGTDDVLGRTVAVKILLPALLDEPGFAERFRGEARTMATINHPGVVDVYDYGSDQQLAFLVMEYVEGDALSRTLSRVGRLTPARTMALVAQAADALQAAHANGIVHRDVKPGNLLVRPNGTLVLTDFGIARSALVGQLTVAGAVLGTASYISPEQAAGDVATPASDVYALGVVAYQCLSGHRPFDGATPIEIAMKHVRETPRPLPGDIPPAVRAIVERALAKDPTARWPSAAAMAAVARQAAASLTTTVQPPVSQPPRATPISPAPSPQARASVPRPTSGARGAASVPPVASVPPASSSAPVATPMPPHYRPQSGPPMGGYPQQMPMAKPDGSFGRQVLIVLAVVLALLVLLCAGVISFLYRHGNRESAAENALGDRSSSAAILRMGVAGDRVSTASYRLMKADPQLGPIRPNEGRQTL</sequence>
<keyword evidence="3" id="KW-0808">Transferase</keyword>
<comment type="caution">
    <text evidence="12">The sequence shown here is derived from an EMBL/GenBank/DDBJ whole genome shotgun (WGS) entry which is preliminary data.</text>
</comment>
<dbReference type="GO" id="GO:0045717">
    <property type="term" value="P:negative regulation of fatty acid biosynthetic process"/>
    <property type="evidence" value="ECO:0007669"/>
    <property type="project" value="UniProtKB-ARBA"/>
</dbReference>
<dbReference type="Pfam" id="PF00069">
    <property type="entry name" value="Pkinase"/>
    <property type="match status" value="1"/>
</dbReference>
<proteinExistence type="predicted"/>
<evidence type="ECO:0000256" key="2">
    <source>
        <dbReference type="ARBA" id="ARBA00022527"/>
    </source>
</evidence>
<keyword evidence="4" id="KW-0547">Nucleotide-binding</keyword>
<gene>
    <name evidence="12" type="ORF">Asi03nite_71600</name>
</gene>
<dbReference type="InterPro" id="IPR011009">
    <property type="entry name" value="Kinase-like_dom_sf"/>
</dbReference>
<evidence type="ECO:0000256" key="8">
    <source>
        <dbReference type="ARBA" id="ARBA00048679"/>
    </source>
</evidence>
<keyword evidence="2" id="KW-0723">Serine/threonine-protein kinase</keyword>
<feature type="domain" description="Protein kinase" evidence="11">
    <location>
        <begin position="12"/>
        <end position="272"/>
    </location>
</feature>